<proteinExistence type="predicted"/>
<gene>
    <name evidence="1" type="ordered locus">Emin_0143</name>
</gene>
<evidence type="ECO:0000313" key="2">
    <source>
        <dbReference type="Proteomes" id="UP000001029"/>
    </source>
</evidence>
<sequence length="46" mass="5588">MLWIWDIDKGNKPDIFFRGYAYNTWYFYISSQDKNLMTVPDGVQCF</sequence>
<reference evidence="1 2" key="1">
    <citation type="journal article" date="2009" name="Appl. Environ. Microbiol.">
        <title>Genomic analysis of 'Elusimicrobium minutum,' the first cultivated representative of the phylum 'Elusimicrobia' (formerly termite group 1).</title>
        <authorList>
            <person name="Herlemann D.P.R."/>
            <person name="Geissinger O."/>
            <person name="Ikeda-Ohtsubo W."/>
            <person name="Kunin V."/>
            <person name="Sun H."/>
            <person name="Lapidus A."/>
            <person name="Hugenholtz P."/>
            <person name="Brune A."/>
        </authorList>
    </citation>
    <scope>NUCLEOTIDE SEQUENCE [LARGE SCALE GENOMIC DNA]</scope>
    <source>
        <strain evidence="1 2">Pei191</strain>
    </source>
</reference>
<dbReference type="KEGG" id="emi:Emin_0143"/>
<dbReference type="EMBL" id="CP001055">
    <property type="protein sequence ID" value="ACC97709.1"/>
    <property type="molecule type" value="Genomic_DNA"/>
</dbReference>
<keyword evidence="2" id="KW-1185">Reference proteome</keyword>
<protein>
    <submittedName>
        <fullName evidence="1">Uncharacterized protein</fullName>
    </submittedName>
</protein>
<organism evidence="1 2">
    <name type="scientific">Elusimicrobium minutum (strain Pei191)</name>
    <dbReference type="NCBI Taxonomy" id="445932"/>
    <lineage>
        <taxon>Bacteria</taxon>
        <taxon>Pseudomonadati</taxon>
        <taxon>Elusimicrobiota</taxon>
        <taxon>Elusimicrobia</taxon>
        <taxon>Elusimicrobiales</taxon>
        <taxon>Elusimicrobiaceae</taxon>
        <taxon>Elusimicrobium</taxon>
    </lineage>
</organism>
<evidence type="ECO:0000313" key="1">
    <source>
        <dbReference type="EMBL" id="ACC97709.1"/>
    </source>
</evidence>
<dbReference type="Proteomes" id="UP000001029">
    <property type="component" value="Chromosome"/>
</dbReference>
<name>B2KBM2_ELUMP</name>
<accession>B2KBM2</accession>
<dbReference type="AlphaFoldDB" id="B2KBM2"/>
<dbReference type="HOGENOM" id="CLU_3183159_0_0_0"/>